<evidence type="ECO:0000313" key="13">
    <source>
        <dbReference type="EMBL" id="SEQ93721.1"/>
    </source>
</evidence>
<dbReference type="PROSITE" id="PS51760">
    <property type="entry name" value="GH10_2"/>
    <property type="match status" value="1"/>
</dbReference>
<dbReference type="SMART" id="SM00633">
    <property type="entry name" value="Glyco_10"/>
    <property type="match status" value="1"/>
</dbReference>
<dbReference type="AlphaFoldDB" id="A0A1H9K3D0"/>
<keyword evidence="5" id="KW-0732">Signal</keyword>
<evidence type="ECO:0000256" key="4">
    <source>
        <dbReference type="ARBA" id="ARBA00022651"/>
    </source>
</evidence>
<keyword evidence="9" id="KW-0624">Polysaccharide degradation</keyword>
<evidence type="ECO:0000256" key="3">
    <source>
        <dbReference type="ARBA" id="ARBA00012590"/>
    </source>
</evidence>
<evidence type="ECO:0000256" key="9">
    <source>
        <dbReference type="ARBA" id="ARBA00023326"/>
    </source>
</evidence>
<gene>
    <name evidence="13" type="ORF">SAMN04489841_2789</name>
</gene>
<evidence type="ECO:0000256" key="8">
    <source>
        <dbReference type="ARBA" id="ARBA00023295"/>
    </source>
</evidence>
<dbReference type="InterPro" id="IPR001000">
    <property type="entry name" value="GH10_dom"/>
</dbReference>
<dbReference type="InterPro" id="IPR002048">
    <property type="entry name" value="EF_hand_dom"/>
</dbReference>
<accession>A0A1H9K3D0</accession>
<evidence type="ECO:0000256" key="2">
    <source>
        <dbReference type="ARBA" id="ARBA00007495"/>
    </source>
</evidence>
<feature type="domain" description="GH10" evidence="12">
    <location>
        <begin position="109"/>
        <end position="424"/>
    </location>
</feature>
<feature type="region of interest" description="Disordered" evidence="10">
    <location>
        <begin position="1"/>
        <end position="23"/>
    </location>
</feature>
<dbReference type="GO" id="GO:0031176">
    <property type="term" value="F:endo-1,4-beta-xylanase activity"/>
    <property type="evidence" value="ECO:0007669"/>
    <property type="project" value="UniProtKB-EC"/>
</dbReference>
<dbReference type="EMBL" id="FOFD01000003">
    <property type="protein sequence ID" value="SEQ93721.1"/>
    <property type="molecule type" value="Genomic_DNA"/>
</dbReference>
<keyword evidence="14" id="KW-1185">Reference proteome</keyword>
<dbReference type="RefSeq" id="WP_090618307.1">
    <property type="nucleotide sequence ID" value="NZ_FOFD01000003.1"/>
</dbReference>
<dbReference type="PROSITE" id="PS50222">
    <property type="entry name" value="EF_HAND_2"/>
    <property type="match status" value="1"/>
</dbReference>
<dbReference type="PROSITE" id="PS00018">
    <property type="entry name" value="EF_HAND_1"/>
    <property type="match status" value="1"/>
</dbReference>
<evidence type="ECO:0000259" key="12">
    <source>
        <dbReference type="PROSITE" id="PS51760"/>
    </source>
</evidence>
<evidence type="ECO:0000256" key="1">
    <source>
        <dbReference type="ARBA" id="ARBA00000681"/>
    </source>
</evidence>
<dbReference type="SUPFAM" id="SSF51445">
    <property type="entry name" value="(Trans)glycosidases"/>
    <property type="match status" value="1"/>
</dbReference>
<dbReference type="InterPro" id="IPR018247">
    <property type="entry name" value="EF_Hand_1_Ca_BS"/>
</dbReference>
<dbReference type="OrthoDB" id="117332at2157"/>
<reference evidence="14" key="1">
    <citation type="submission" date="2016-10" db="EMBL/GenBank/DDBJ databases">
        <authorList>
            <person name="Varghese N."/>
            <person name="Submissions S."/>
        </authorList>
    </citation>
    <scope>NUCLEOTIDE SEQUENCE [LARGE SCALE GENOMIC DNA]</scope>
    <source>
        <strain evidence="14">DSM 25055</strain>
    </source>
</reference>
<dbReference type="PROSITE" id="PS51318">
    <property type="entry name" value="TAT"/>
    <property type="match status" value="1"/>
</dbReference>
<dbReference type="STRING" id="1186196.SAMN04489841_2789"/>
<dbReference type="Gene3D" id="3.20.20.80">
    <property type="entry name" value="Glycosidases"/>
    <property type="match status" value="1"/>
</dbReference>
<keyword evidence="8 13" id="KW-0326">Glycosidase</keyword>
<dbReference type="GO" id="GO:0005509">
    <property type="term" value="F:calcium ion binding"/>
    <property type="evidence" value="ECO:0007669"/>
    <property type="project" value="InterPro"/>
</dbReference>
<sequence>MTNHDKMQGTEGASKRNDRGTATRRDYLRTVGVAGAIGVLSTAGAGAATAQSDDWESEADRRIAEHRQGRLEVQVVDGNGQPIPNADVDVEMQEHDFGFGTAVGATIVTGTDSDVSQEDAEEYRSVVPELFNTAVLGNHHKWRFFEENQDIADEATAWLLDQGLRMRGHVCIWGSVDAWSVPGDVVDAMGVDHESGNTGPDLDPAHVEQRSLDHIERIISHYDDFEYDGTYYGSVIDQWDVVNEVVHQQGLIEAVDGENVDGVEAPILAEWYRQATEVAPDDVALDVNDYNTLEGPYQYARDAYHRQIEFLNDSSGARLDGVGLQSHFSEDEALTPDETLSTLDEYAAHGVDVRITEFDAADENWADEAQGEFLYQFMKTTFSHEAVTDFVIWGPWDGSHWRDDAPLFYEDWTPKPGYDAYTDLVFDQWWTSDAGTTDDSGTYATDAFLGVHEVTITAGGESTTEQVSVTDASGTTDLVVTLGTSTNDCEDQGGVQVGDHCARDPDDDGLYEDVNGDGQTTHGDVNAFFENLDSDDIQGNADAFDFDGNGRIGFSDVISLLRDI</sequence>
<dbReference type="InterPro" id="IPR006311">
    <property type="entry name" value="TAT_signal"/>
</dbReference>
<evidence type="ECO:0000313" key="14">
    <source>
        <dbReference type="Proteomes" id="UP000199114"/>
    </source>
</evidence>
<organism evidence="13 14">
    <name type="scientific">Natrinema salaciae</name>
    <dbReference type="NCBI Taxonomy" id="1186196"/>
    <lineage>
        <taxon>Archaea</taxon>
        <taxon>Methanobacteriati</taxon>
        <taxon>Methanobacteriota</taxon>
        <taxon>Stenosarchaea group</taxon>
        <taxon>Halobacteria</taxon>
        <taxon>Halobacteriales</taxon>
        <taxon>Natrialbaceae</taxon>
        <taxon>Natrinema</taxon>
    </lineage>
</organism>
<proteinExistence type="inferred from homology"/>
<dbReference type="Proteomes" id="UP000199114">
    <property type="component" value="Unassembled WGS sequence"/>
</dbReference>
<dbReference type="GO" id="GO:0045493">
    <property type="term" value="P:xylan catabolic process"/>
    <property type="evidence" value="ECO:0007669"/>
    <property type="project" value="UniProtKB-KW"/>
</dbReference>
<evidence type="ECO:0000256" key="5">
    <source>
        <dbReference type="ARBA" id="ARBA00022729"/>
    </source>
</evidence>
<evidence type="ECO:0000256" key="6">
    <source>
        <dbReference type="ARBA" id="ARBA00022801"/>
    </source>
</evidence>
<feature type="domain" description="EF-hand" evidence="11">
    <location>
        <begin position="532"/>
        <end position="564"/>
    </location>
</feature>
<keyword evidence="6 13" id="KW-0378">Hydrolase</keyword>
<dbReference type="PRINTS" id="PR00134">
    <property type="entry name" value="GLHYDRLASE10"/>
</dbReference>
<dbReference type="PANTHER" id="PTHR31490:SF88">
    <property type="entry name" value="BETA-XYLANASE"/>
    <property type="match status" value="1"/>
</dbReference>
<keyword evidence="4 13" id="KW-0858">Xylan degradation</keyword>
<keyword evidence="7" id="KW-0119">Carbohydrate metabolism</keyword>
<dbReference type="EC" id="3.2.1.8" evidence="3"/>
<name>A0A1H9K3D0_9EURY</name>
<comment type="similarity">
    <text evidence="2">Belongs to the glycosyl hydrolase 10 (cellulase F) family.</text>
</comment>
<evidence type="ECO:0000256" key="7">
    <source>
        <dbReference type="ARBA" id="ARBA00023277"/>
    </source>
</evidence>
<dbReference type="InterPro" id="IPR017853">
    <property type="entry name" value="GH"/>
</dbReference>
<protein>
    <recommendedName>
        <fullName evidence="3">endo-1,4-beta-xylanase</fullName>
        <ecNumber evidence="3">3.2.1.8</ecNumber>
    </recommendedName>
</protein>
<comment type="catalytic activity">
    <reaction evidence="1">
        <text>Endohydrolysis of (1-&gt;4)-beta-D-xylosidic linkages in xylans.</text>
        <dbReference type="EC" id="3.2.1.8"/>
    </reaction>
</comment>
<dbReference type="PANTHER" id="PTHR31490">
    <property type="entry name" value="GLYCOSYL HYDROLASE"/>
    <property type="match status" value="1"/>
</dbReference>
<evidence type="ECO:0000256" key="10">
    <source>
        <dbReference type="SAM" id="MobiDB-lite"/>
    </source>
</evidence>
<dbReference type="InterPro" id="IPR044846">
    <property type="entry name" value="GH10"/>
</dbReference>
<evidence type="ECO:0000259" key="11">
    <source>
        <dbReference type="PROSITE" id="PS50222"/>
    </source>
</evidence>
<dbReference type="Pfam" id="PF00331">
    <property type="entry name" value="Glyco_hydro_10"/>
    <property type="match status" value="1"/>
</dbReference>